<gene>
    <name evidence="13" type="ORF">ACA1_368040</name>
</gene>
<dbReference type="Gene3D" id="1.20.1510.10">
    <property type="entry name" value="Cation efflux protein transmembrane domain"/>
    <property type="match status" value="1"/>
</dbReference>
<dbReference type="KEGG" id="acan:ACA1_368040"/>
<keyword evidence="7 12" id="KW-1133">Transmembrane helix</keyword>
<feature type="transmembrane region" description="Helical" evidence="12">
    <location>
        <begin position="199"/>
        <end position="221"/>
    </location>
</feature>
<keyword evidence="8" id="KW-0770">Synapse</keyword>
<comment type="subcellular location">
    <subcellularLocation>
        <location evidence="2">Cytoplasmic vesicle</location>
        <location evidence="2">Secretory vesicle</location>
        <location evidence="2">Synaptic vesicle membrane</location>
        <topology evidence="2">Multi-pass membrane protein</topology>
    </subcellularLocation>
    <subcellularLocation>
        <location evidence="1">Early endosome membrane</location>
    </subcellularLocation>
</comment>
<protein>
    <submittedName>
        <fullName evidence="13">Uncharacterized protein</fullName>
    </submittedName>
</protein>
<keyword evidence="9 12" id="KW-0472">Membrane</keyword>
<feature type="compositionally biased region" description="Polar residues" evidence="11">
    <location>
        <begin position="38"/>
        <end position="56"/>
    </location>
</feature>
<dbReference type="RefSeq" id="XP_004340123.1">
    <property type="nucleotide sequence ID" value="XM_004340075.1"/>
</dbReference>
<evidence type="ECO:0000256" key="10">
    <source>
        <dbReference type="ARBA" id="ARBA00023329"/>
    </source>
</evidence>
<evidence type="ECO:0000256" key="3">
    <source>
        <dbReference type="ARBA" id="ARBA00008731"/>
    </source>
</evidence>
<dbReference type="PANTHER" id="PTHR31937:SF2">
    <property type="entry name" value="TRANSMEMBRANE PROTEIN 163"/>
    <property type="match status" value="1"/>
</dbReference>
<dbReference type="Proteomes" id="UP000011083">
    <property type="component" value="Unassembled WGS sequence"/>
</dbReference>
<feature type="transmembrane region" description="Helical" evidence="12">
    <location>
        <begin position="119"/>
        <end position="144"/>
    </location>
</feature>
<reference evidence="13 14" key="1">
    <citation type="journal article" date="2013" name="Genome Biol.">
        <title>Genome of Acanthamoeba castellanii highlights extensive lateral gene transfer and early evolution of tyrosine kinase signaling.</title>
        <authorList>
            <person name="Clarke M."/>
            <person name="Lohan A.J."/>
            <person name="Liu B."/>
            <person name="Lagkouvardos I."/>
            <person name="Roy S."/>
            <person name="Zafar N."/>
            <person name="Bertelli C."/>
            <person name="Schilde C."/>
            <person name="Kianianmomeni A."/>
            <person name="Burglin T.R."/>
            <person name="Frech C."/>
            <person name="Turcotte B."/>
            <person name="Kopec K.O."/>
            <person name="Synnott J.M."/>
            <person name="Choo C."/>
            <person name="Paponov I."/>
            <person name="Finkler A."/>
            <person name="Soon Heng Tan C."/>
            <person name="Hutchins A.P."/>
            <person name="Weinmeier T."/>
            <person name="Rattei T."/>
            <person name="Chu J.S."/>
            <person name="Gimenez G."/>
            <person name="Irimia M."/>
            <person name="Rigden D.J."/>
            <person name="Fitzpatrick D.A."/>
            <person name="Lorenzo-Morales J."/>
            <person name="Bateman A."/>
            <person name="Chiu C.H."/>
            <person name="Tang P."/>
            <person name="Hegemann P."/>
            <person name="Fromm H."/>
            <person name="Raoult D."/>
            <person name="Greub G."/>
            <person name="Miranda-Saavedra D."/>
            <person name="Chen N."/>
            <person name="Nash P."/>
            <person name="Ginger M.L."/>
            <person name="Horn M."/>
            <person name="Schaap P."/>
            <person name="Caler L."/>
            <person name="Loftus B."/>
        </authorList>
    </citation>
    <scope>NUCLEOTIDE SEQUENCE [LARGE SCALE GENOMIC DNA]</scope>
    <source>
        <strain evidence="13 14">Neff</strain>
    </source>
</reference>
<dbReference type="PANTHER" id="PTHR31937">
    <property type="entry name" value="TRANSMEMBRANE PROTEIN 163"/>
    <property type="match status" value="1"/>
</dbReference>
<dbReference type="AlphaFoldDB" id="L8H034"/>
<evidence type="ECO:0000256" key="1">
    <source>
        <dbReference type="ARBA" id="ARBA00004146"/>
    </source>
</evidence>
<feature type="transmembrane region" description="Helical" evidence="12">
    <location>
        <begin position="233"/>
        <end position="254"/>
    </location>
</feature>
<dbReference type="EMBL" id="KB007960">
    <property type="protein sequence ID" value="ELR18103.1"/>
    <property type="molecule type" value="Genomic_DNA"/>
</dbReference>
<evidence type="ECO:0000256" key="11">
    <source>
        <dbReference type="SAM" id="MobiDB-lite"/>
    </source>
</evidence>
<keyword evidence="4 12" id="KW-0812">Transmembrane</keyword>
<evidence type="ECO:0000313" key="13">
    <source>
        <dbReference type="EMBL" id="ELR18103.1"/>
    </source>
</evidence>
<feature type="region of interest" description="Disordered" evidence="11">
    <location>
        <begin position="1"/>
        <end position="60"/>
    </location>
</feature>
<sequence>MEKHSDSPKLRSNPFEDGEGGSYELREVALKGSPKPAHNQTSNGYYLQAQDGNGDSNFDLHLDEDPLQLHYDGEREEEDEKEDDGNDDFDVITIEEGHRKHGAPMTLDEEAQYRSWVRWAIIVSWASVVIDLAFGFISLFIAIADKSVGIFGFSLENFLDVVTSLLIIWRFGGFSREELVVGDPVYDDKMEKREQRAEVLIALLFVLLGGLTCLIALIVLYEKESPDDVIAVIIVAAVSIVVLAVLAVAKFRLATALHSQAFRQDAWVTTISCILSVGLLAGSVIYHIDNDIWFIDCLVALPLGGALLIYGLKTLCTRQWWQPHFWGYYQTNAPIN</sequence>
<dbReference type="GO" id="GO:0031901">
    <property type="term" value="C:early endosome membrane"/>
    <property type="evidence" value="ECO:0007669"/>
    <property type="project" value="UniProtKB-SubCell"/>
</dbReference>
<feature type="transmembrane region" description="Helical" evidence="12">
    <location>
        <begin position="150"/>
        <end position="169"/>
    </location>
</feature>
<evidence type="ECO:0000256" key="12">
    <source>
        <dbReference type="SAM" id="Phobius"/>
    </source>
</evidence>
<evidence type="ECO:0000256" key="9">
    <source>
        <dbReference type="ARBA" id="ARBA00023136"/>
    </source>
</evidence>
<keyword evidence="6" id="KW-0862">Zinc</keyword>
<dbReference type="VEuPathDB" id="AmoebaDB:ACA1_368040"/>
<organism evidence="13 14">
    <name type="scientific">Acanthamoeba castellanii (strain ATCC 30010 / Neff)</name>
    <dbReference type="NCBI Taxonomy" id="1257118"/>
    <lineage>
        <taxon>Eukaryota</taxon>
        <taxon>Amoebozoa</taxon>
        <taxon>Discosea</taxon>
        <taxon>Longamoebia</taxon>
        <taxon>Centramoebida</taxon>
        <taxon>Acanthamoebidae</taxon>
        <taxon>Acanthamoeba</taxon>
    </lineage>
</organism>
<evidence type="ECO:0000256" key="7">
    <source>
        <dbReference type="ARBA" id="ARBA00022989"/>
    </source>
</evidence>
<dbReference type="GeneID" id="14918894"/>
<comment type="similarity">
    <text evidence="3">Belongs to the TMEM163 family.</text>
</comment>
<accession>L8H034</accession>
<evidence type="ECO:0000256" key="6">
    <source>
        <dbReference type="ARBA" id="ARBA00022833"/>
    </source>
</evidence>
<dbReference type="OrthoDB" id="5980560at2759"/>
<evidence type="ECO:0000256" key="8">
    <source>
        <dbReference type="ARBA" id="ARBA00023018"/>
    </source>
</evidence>
<evidence type="ECO:0000256" key="5">
    <source>
        <dbReference type="ARBA" id="ARBA00022753"/>
    </source>
</evidence>
<dbReference type="SUPFAM" id="SSF161111">
    <property type="entry name" value="Cation efflux protein transmembrane domain-like"/>
    <property type="match status" value="1"/>
</dbReference>
<name>L8H034_ACACF</name>
<keyword evidence="14" id="KW-1185">Reference proteome</keyword>
<evidence type="ECO:0000256" key="2">
    <source>
        <dbReference type="ARBA" id="ARBA00004644"/>
    </source>
</evidence>
<dbReference type="InterPro" id="IPR027469">
    <property type="entry name" value="Cation_efflux_TMD_sf"/>
</dbReference>
<feature type="transmembrane region" description="Helical" evidence="12">
    <location>
        <begin position="266"/>
        <end position="286"/>
    </location>
</feature>
<keyword evidence="10" id="KW-0968">Cytoplasmic vesicle</keyword>
<dbReference type="InterPro" id="IPR026765">
    <property type="entry name" value="Tmem163"/>
</dbReference>
<feature type="transmembrane region" description="Helical" evidence="12">
    <location>
        <begin position="292"/>
        <end position="312"/>
    </location>
</feature>
<proteinExistence type="inferred from homology"/>
<evidence type="ECO:0000256" key="4">
    <source>
        <dbReference type="ARBA" id="ARBA00022692"/>
    </source>
</evidence>
<evidence type="ECO:0000313" key="14">
    <source>
        <dbReference type="Proteomes" id="UP000011083"/>
    </source>
</evidence>
<keyword evidence="5" id="KW-0967">Endosome</keyword>